<evidence type="ECO:0000313" key="2">
    <source>
        <dbReference type="Proteomes" id="UP000446348"/>
    </source>
</evidence>
<dbReference type="AlphaFoldDB" id="A0A845RL32"/>
<accession>A0A845RL32</accession>
<dbReference type="EMBL" id="QXWZ01000022">
    <property type="protein sequence ID" value="NBI79628.1"/>
    <property type="molecule type" value="Genomic_DNA"/>
</dbReference>
<dbReference type="RefSeq" id="WP_160210361.1">
    <property type="nucleotide sequence ID" value="NZ_QXWZ01000022.1"/>
</dbReference>
<comment type="caution">
    <text evidence="1">The sequence shown here is derived from an EMBL/GenBank/DDBJ whole genome shotgun (WGS) entry which is preliminary data.</text>
</comment>
<sequence>MDADNLRKHLQQYTFRENNGKIMRTVNMLKPQESTVGNIQILMNGEPREAVQNSLNYLTEAGYIRIAGPKGEPFPGQIDDTCKGYCITLTAAGLEILMGVQESPAVDV</sequence>
<protein>
    <submittedName>
        <fullName evidence="1">Uncharacterized protein</fullName>
    </submittedName>
</protein>
<organism evidence="1 2">
    <name type="scientific">Anaerotruncus colihominis</name>
    <dbReference type="NCBI Taxonomy" id="169435"/>
    <lineage>
        <taxon>Bacteria</taxon>
        <taxon>Bacillati</taxon>
        <taxon>Bacillota</taxon>
        <taxon>Clostridia</taxon>
        <taxon>Eubacteriales</taxon>
        <taxon>Oscillospiraceae</taxon>
        <taxon>Anaerotruncus</taxon>
    </lineage>
</organism>
<gene>
    <name evidence="1" type="ORF">D3Z39_12265</name>
</gene>
<dbReference type="Proteomes" id="UP000446348">
    <property type="component" value="Unassembled WGS sequence"/>
</dbReference>
<proteinExistence type="predicted"/>
<dbReference type="OrthoDB" id="1858597at2"/>
<reference evidence="1 2" key="1">
    <citation type="submission" date="2018-08" db="EMBL/GenBank/DDBJ databases">
        <title>Murine metabolic-syndrome-specific gut microbial biobank.</title>
        <authorList>
            <person name="Liu C."/>
        </authorList>
    </citation>
    <scope>NUCLEOTIDE SEQUENCE [LARGE SCALE GENOMIC DNA]</scope>
    <source>
        <strain evidence="1 2">X69</strain>
    </source>
</reference>
<evidence type="ECO:0000313" key="1">
    <source>
        <dbReference type="EMBL" id="NBI79628.1"/>
    </source>
</evidence>
<name>A0A845RL32_9FIRM</name>